<dbReference type="GO" id="GO:0006508">
    <property type="term" value="P:proteolysis"/>
    <property type="evidence" value="ECO:0007669"/>
    <property type="project" value="UniProtKB-KW"/>
</dbReference>
<evidence type="ECO:0000256" key="1">
    <source>
        <dbReference type="ARBA" id="ARBA00011073"/>
    </source>
</evidence>
<accession>A0A2N1PMH5</accession>
<evidence type="ECO:0000256" key="2">
    <source>
        <dbReference type="PROSITE-ProRule" id="PRU01240"/>
    </source>
</evidence>
<dbReference type="InterPro" id="IPR013783">
    <property type="entry name" value="Ig-like_fold"/>
</dbReference>
<dbReference type="Gene3D" id="2.60.40.10">
    <property type="entry name" value="Immunoglobulins"/>
    <property type="match status" value="1"/>
</dbReference>
<dbReference type="PANTHER" id="PTHR43806">
    <property type="entry name" value="PEPTIDASE S8"/>
    <property type="match status" value="1"/>
</dbReference>
<dbReference type="InterPro" id="IPR036852">
    <property type="entry name" value="Peptidase_S8/S53_dom_sf"/>
</dbReference>
<dbReference type="InterPro" id="IPR032640">
    <property type="entry name" value="AMPK1_CBM"/>
</dbReference>
<dbReference type="Proteomes" id="UP000233256">
    <property type="component" value="Unassembled WGS sequence"/>
</dbReference>
<keyword evidence="2" id="KW-0645">Protease</keyword>
<keyword evidence="2" id="KW-0720">Serine protease</keyword>
<organism evidence="6 7">
    <name type="scientific">Candidatus Wallbacteria bacterium HGW-Wallbacteria-1</name>
    <dbReference type="NCBI Taxonomy" id="2013854"/>
    <lineage>
        <taxon>Bacteria</taxon>
        <taxon>Candidatus Walliibacteriota</taxon>
    </lineage>
</organism>
<dbReference type="SUPFAM" id="SSF56281">
    <property type="entry name" value="Metallo-hydrolase/oxidoreductase"/>
    <property type="match status" value="1"/>
</dbReference>
<evidence type="ECO:0000256" key="3">
    <source>
        <dbReference type="SAM" id="MobiDB-lite"/>
    </source>
</evidence>
<protein>
    <submittedName>
        <fullName evidence="6">Uncharacterized protein</fullName>
    </submittedName>
</protein>
<feature type="active site" description="Charge relay system" evidence="2">
    <location>
        <position position="224"/>
    </location>
</feature>
<dbReference type="CDD" id="cd02859">
    <property type="entry name" value="E_set_AMPKbeta_like_N"/>
    <property type="match status" value="1"/>
</dbReference>
<evidence type="ECO:0000259" key="4">
    <source>
        <dbReference type="Pfam" id="PF00082"/>
    </source>
</evidence>
<dbReference type="AlphaFoldDB" id="A0A2N1PMH5"/>
<evidence type="ECO:0000313" key="7">
    <source>
        <dbReference type="Proteomes" id="UP000233256"/>
    </source>
</evidence>
<dbReference type="InterPro" id="IPR050131">
    <property type="entry name" value="Peptidase_S8_subtilisin-like"/>
</dbReference>
<dbReference type="SUPFAM" id="SSF52743">
    <property type="entry name" value="Subtilisin-like"/>
    <property type="match status" value="1"/>
</dbReference>
<dbReference type="EMBL" id="PGXC01000016">
    <property type="protein sequence ID" value="PKK89541.1"/>
    <property type="molecule type" value="Genomic_DNA"/>
</dbReference>
<dbReference type="GO" id="GO:0004252">
    <property type="term" value="F:serine-type endopeptidase activity"/>
    <property type="evidence" value="ECO:0007669"/>
    <property type="project" value="UniProtKB-UniRule"/>
</dbReference>
<dbReference type="Gene3D" id="3.60.15.10">
    <property type="entry name" value="Ribonuclease Z/Hydroxyacylglutathione hydrolase-like"/>
    <property type="match status" value="1"/>
</dbReference>
<feature type="active site" description="Charge relay system" evidence="2">
    <location>
        <position position="501"/>
    </location>
</feature>
<feature type="domain" description="Peptidase S8/S53" evidence="4">
    <location>
        <begin position="215"/>
        <end position="548"/>
    </location>
</feature>
<reference evidence="6 7" key="1">
    <citation type="journal article" date="2017" name="ISME J.">
        <title>Potential for microbial H2 and metal transformations associated with novel bacteria and archaea in deep terrestrial subsurface sediments.</title>
        <authorList>
            <person name="Hernsdorf A.W."/>
            <person name="Amano Y."/>
            <person name="Miyakawa K."/>
            <person name="Ise K."/>
            <person name="Suzuki Y."/>
            <person name="Anantharaman K."/>
            <person name="Probst A."/>
            <person name="Burstein D."/>
            <person name="Thomas B.C."/>
            <person name="Banfield J.F."/>
        </authorList>
    </citation>
    <scope>NUCLEOTIDE SEQUENCE [LARGE SCALE GENOMIC DNA]</scope>
    <source>
        <strain evidence="6">HGW-Wallbacteria-1</strain>
    </source>
</reference>
<dbReference type="InterPro" id="IPR036866">
    <property type="entry name" value="RibonucZ/Hydroxyglut_hydro"/>
</dbReference>
<feature type="compositionally biased region" description="Low complexity" evidence="3">
    <location>
        <begin position="972"/>
        <end position="995"/>
    </location>
</feature>
<dbReference type="PANTHER" id="PTHR43806:SF65">
    <property type="entry name" value="SERINE PROTEASE APRX"/>
    <property type="match status" value="1"/>
</dbReference>
<evidence type="ECO:0000259" key="5">
    <source>
        <dbReference type="Pfam" id="PF16561"/>
    </source>
</evidence>
<feature type="domain" description="AMP-activated protein kinase glycogen-binding" evidence="5">
    <location>
        <begin position="582"/>
        <end position="664"/>
    </location>
</feature>
<dbReference type="Pfam" id="PF16561">
    <property type="entry name" value="AMPK1_CBM"/>
    <property type="match status" value="1"/>
</dbReference>
<dbReference type="PROSITE" id="PS51892">
    <property type="entry name" value="SUBTILASE"/>
    <property type="match status" value="1"/>
</dbReference>
<comment type="caution">
    <text evidence="6">The sequence shown here is derived from an EMBL/GenBank/DDBJ whole genome shotgun (WGS) entry which is preliminary data.</text>
</comment>
<dbReference type="SUPFAM" id="SSF81296">
    <property type="entry name" value="E set domains"/>
    <property type="match status" value="1"/>
</dbReference>
<dbReference type="InterPro" id="IPR014756">
    <property type="entry name" value="Ig_E-set"/>
</dbReference>
<proteinExistence type="inferred from homology"/>
<gene>
    <name evidence="6" type="ORF">CVV64_14130</name>
</gene>
<evidence type="ECO:0000313" key="6">
    <source>
        <dbReference type="EMBL" id="PKK89541.1"/>
    </source>
</evidence>
<dbReference type="Pfam" id="PF00082">
    <property type="entry name" value="Peptidase_S8"/>
    <property type="match status" value="1"/>
</dbReference>
<dbReference type="InterPro" id="IPR000209">
    <property type="entry name" value="Peptidase_S8/S53_dom"/>
</dbReference>
<name>A0A2N1PMH5_9BACT</name>
<feature type="active site" description="Charge relay system" evidence="2">
    <location>
        <position position="265"/>
    </location>
</feature>
<comment type="similarity">
    <text evidence="1 2">Belongs to the peptidase S8 family.</text>
</comment>
<keyword evidence="2" id="KW-0378">Hydrolase</keyword>
<sequence length="1116" mass="122436">MIYKKLREQIRSYLDSYVANNRTRTDLLQAVDKLSETGFHLGHSLSFPTLQELALVMLYYGSPFTIQQICDLKIHDLHLLSGGVAVSSGAEDGKNRDYQLNPEIAAILRSLAERIELNQGVQGSQGIQGSQIVQGVSSKGEKNSVSGQTSSMGGYLFRHPNGCRISEDEIFALVRDYPNHDTHRKIGFHYPVLRKEDFPVLPTPLRLNADPRFTGRGVTLAFIDSGFYPHPDLVRPHKRILAYKDIGNPDAHRTDFEKPTHNAWHGMQTSVSACGNGFLSNGLFKGIAWNSNLALLKARGSRGTSETNIARCIEWCIKKKDIYNIRIINISLGMDEMITLRESLIDAAAEDAVQAGIIVVVAVGNDPNEPICPPASAPSVITVGGLNDMNSMSINDYQMYWSTYGKTIDGIMKPEIIAPGIWVAAPILPGTDLYEMAQVLWKSREIKDDGLRDFLVSAGDVPWINQELLDRNSSDIRGRLEDIIKGQKIIHPHYQHVDGTSFSAPIVASVAAQMLEANPALRPYQVKEILMKTAVRSPDFPPEKQGHGIVSPRDAVRCAMAGRFCPVSEGRLETPFVRNSKVIFRYENIKAKSVSVAGSFNDWNPASSEMERDEKGIFSLTQDFPFPGTFSYKFVVDGKWIADPNNFTRDHDGFGGLNSLVTVYTASTTPALLEMVDADLEKGRPGEVENSRRKEILSRLDSVLQLPMIGRSDSVRDFYLNRMKRALRRFSLIRPDQGSAMMALYNNGYLVRTPELTLGLDVVSTRHVWGLNWEIPDEMIDSIVEMMDVLFISHRNPDHFDYEIATAMVRAGKVVVAHTTIADLLPRGALGYGPGEKHTLYSADGRNMGLTIETFEGVKHVRGEFTRDLLLFRLTDRDGTSLVFTGDADYSDSELIDRTREWHSPEKPINIQNPEAVQADVSSSDSATTESTVADSAMTGSAVADSAAMGSTAADSPVPGSATEEKPGFPADSSNGSSVDSSADTVADAAGADAPADAATDIGKTVAVEPGAAVETDAADADKDASSRFGVDLLIVKGGQVRKDTAASQSMRKLVASARPKMVFAAHLEEIGRSVKHGRDTYAKAFDTMSELDIPFHIMTWGEILRATRDDAEIQD</sequence>
<feature type="compositionally biased region" description="Low complexity" evidence="3">
    <location>
        <begin position="916"/>
        <end position="937"/>
    </location>
</feature>
<feature type="region of interest" description="Disordered" evidence="3">
    <location>
        <begin position="901"/>
        <end position="995"/>
    </location>
</feature>
<dbReference type="Gene3D" id="3.40.50.200">
    <property type="entry name" value="Peptidase S8/S53 domain"/>
    <property type="match status" value="1"/>
</dbReference>